<keyword evidence="2" id="KW-1185">Reference proteome</keyword>
<name>A0A291QPF8_9BACT</name>
<dbReference type="RefSeq" id="WP_098192114.1">
    <property type="nucleotide sequence ID" value="NZ_CP023777.1"/>
</dbReference>
<reference evidence="1 2" key="1">
    <citation type="submission" date="2017-10" db="EMBL/GenBank/DDBJ databases">
        <title>Paenichitinophaga pekingensis gen. nov., sp. nov., isolated from activated sludge.</title>
        <authorList>
            <person name="Jin D."/>
            <person name="Kong X."/>
            <person name="Deng Y."/>
            <person name="Bai Z."/>
        </authorList>
    </citation>
    <scope>NUCLEOTIDE SEQUENCE [LARGE SCALE GENOMIC DNA]</scope>
    <source>
        <strain evidence="1 2">13</strain>
    </source>
</reference>
<dbReference type="EMBL" id="CP023777">
    <property type="protein sequence ID" value="ATL45724.1"/>
    <property type="molecule type" value="Genomic_DNA"/>
</dbReference>
<gene>
    <name evidence="1" type="ORF">COR50_00310</name>
</gene>
<dbReference type="AlphaFoldDB" id="A0A291QPF8"/>
<organism evidence="1 2">
    <name type="scientific">Chitinophaga caeni</name>
    <dbReference type="NCBI Taxonomy" id="2029983"/>
    <lineage>
        <taxon>Bacteria</taxon>
        <taxon>Pseudomonadati</taxon>
        <taxon>Bacteroidota</taxon>
        <taxon>Chitinophagia</taxon>
        <taxon>Chitinophagales</taxon>
        <taxon>Chitinophagaceae</taxon>
        <taxon>Chitinophaga</taxon>
    </lineage>
</organism>
<evidence type="ECO:0000313" key="1">
    <source>
        <dbReference type="EMBL" id="ATL45724.1"/>
    </source>
</evidence>
<sequence>MLSKFFIGIILINISFSNCSSSGVKKNMSDTELQEVCQSFAKAICTKDTVAFYELVDKAVLTNSMNEWMIDGKRLTQDDLFFPFFFVYSPLKIKYQDLMDKRNRENFFKDFKAENIKPIAGTTASVHLEWTENIPDAKPAEIEVTLQKNRGWKIIGAKWKTL</sequence>
<accession>A0A291QPF8</accession>
<dbReference type="Proteomes" id="UP000220133">
    <property type="component" value="Chromosome"/>
</dbReference>
<evidence type="ECO:0000313" key="2">
    <source>
        <dbReference type="Proteomes" id="UP000220133"/>
    </source>
</evidence>
<proteinExistence type="predicted"/>
<dbReference type="OrthoDB" id="9918482at2"/>
<dbReference type="KEGG" id="cbae:COR50_00310"/>
<protein>
    <submittedName>
        <fullName evidence="1">Uncharacterized protein</fullName>
    </submittedName>
</protein>